<accession>A0ABW6MUK7</accession>
<name>A0ABW6MUK7_9ACTN</name>
<reference evidence="10 11" key="1">
    <citation type="submission" date="2024-10" db="EMBL/GenBank/DDBJ databases">
        <title>The Natural Products Discovery Center: Release of the First 8490 Sequenced Strains for Exploring Actinobacteria Biosynthetic Diversity.</title>
        <authorList>
            <person name="Kalkreuter E."/>
            <person name="Kautsar S.A."/>
            <person name="Yang D."/>
            <person name="Bader C.D."/>
            <person name="Teijaro C.N."/>
            <person name="Fluegel L."/>
            <person name="Davis C.M."/>
            <person name="Simpson J.R."/>
            <person name="Lauterbach L."/>
            <person name="Steele A.D."/>
            <person name="Gui C."/>
            <person name="Meng S."/>
            <person name="Li G."/>
            <person name="Viehrig K."/>
            <person name="Ye F."/>
            <person name="Su P."/>
            <person name="Kiefer A.F."/>
            <person name="Nichols A."/>
            <person name="Cepeda A.J."/>
            <person name="Yan W."/>
            <person name="Fan B."/>
            <person name="Jiang Y."/>
            <person name="Adhikari A."/>
            <person name="Zheng C.-J."/>
            <person name="Schuster L."/>
            <person name="Cowan T.M."/>
            <person name="Smanski M.J."/>
            <person name="Chevrette M.G."/>
            <person name="De Carvalho L.P.S."/>
            <person name="Shen B."/>
        </authorList>
    </citation>
    <scope>NUCLEOTIDE SEQUENCE [LARGE SCALE GENOMIC DNA]</scope>
    <source>
        <strain evidence="10 11">NPDC005497</strain>
    </source>
</reference>
<feature type="transmembrane region" description="Helical" evidence="8">
    <location>
        <begin position="80"/>
        <end position="98"/>
    </location>
</feature>
<feature type="transmembrane region" description="Helical" evidence="8">
    <location>
        <begin position="151"/>
        <end position="171"/>
    </location>
</feature>
<feature type="transmembrane region" description="Helical" evidence="8">
    <location>
        <begin position="386"/>
        <end position="403"/>
    </location>
</feature>
<organism evidence="10 11">
    <name type="scientific">Streptomyces tibetensis</name>
    <dbReference type="NCBI Taxonomy" id="2382123"/>
    <lineage>
        <taxon>Bacteria</taxon>
        <taxon>Bacillati</taxon>
        <taxon>Actinomycetota</taxon>
        <taxon>Actinomycetes</taxon>
        <taxon>Kitasatosporales</taxon>
        <taxon>Streptomycetaceae</taxon>
        <taxon>Streptomyces</taxon>
    </lineage>
</organism>
<dbReference type="RefSeq" id="WP_361938207.1">
    <property type="nucleotide sequence ID" value="NZ_JBEXVS010000012.1"/>
</dbReference>
<protein>
    <submittedName>
        <fullName evidence="10">Glycosyltransferase family 39 protein</fullName>
        <ecNumber evidence="10">2.4.-.-</ecNumber>
    </submittedName>
</protein>
<feature type="transmembrane region" description="Helical" evidence="8">
    <location>
        <begin position="359"/>
        <end position="380"/>
    </location>
</feature>
<evidence type="ECO:0000313" key="10">
    <source>
        <dbReference type="EMBL" id="MFF0004703.1"/>
    </source>
</evidence>
<dbReference type="GO" id="GO:0016757">
    <property type="term" value="F:glycosyltransferase activity"/>
    <property type="evidence" value="ECO:0007669"/>
    <property type="project" value="UniProtKB-KW"/>
</dbReference>
<feature type="transmembrane region" description="Helical" evidence="8">
    <location>
        <begin position="178"/>
        <end position="195"/>
    </location>
</feature>
<evidence type="ECO:0000256" key="4">
    <source>
        <dbReference type="ARBA" id="ARBA00022679"/>
    </source>
</evidence>
<keyword evidence="6 8" id="KW-1133">Transmembrane helix</keyword>
<evidence type="ECO:0000256" key="8">
    <source>
        <dbReference type="SAM" id="Phobius"/>
    </source>
</evidence>
<sequence length="543" mass="57444">MSIRSSTRAALVVAVALTLAAVAQQLLLIAGLGGLLPGWQPWPFLLGAAPAWWLARPRWRRADPPRRLIRAIRGLRRIPGTAYLMAVLALTAAIWATLQDHEPYMAHEEAVYANKARSWADGTPDAGWGSYRPPGLPALGRVALAVHDDVGSLRAVALLLTLFTLITTYLVTARWTTPRRAVVVVLLLLSGLGFLRRVPEFLNDIGATGLLLIVVLLVTRAQEVRRSYALPVAAAVAVGAFYLRYGSAGTLLAIALAALFAYGPRAWLAEGRRLATALAVLALGLLPHFVHATLVTGSPLGLILSAGSQANRAYVGDGLVYYLAIFPYRLAGDLGAVVMTGGLLLAVRALRGQDRGAHAARRVFLGSTSVLVFVVLGLVTDGEPRFVYLAVILLTVLGVEALAELTGRRNRGLLTAVAGLAGLTTFGTAQVVAHGAMPGPDGLSRSTVPVAERLAADGPCLLVTGYEPEMGWYSGCDAVTYAQYRRTPPPPGTRVTLVLFEHGRLQPDDTALARLIGDRDTTVRTIPADGALGTATAVTLTSA</sequence>
<keyword evidence="7 8" id="KW-0472">Membrane</keyword>
<keyword evidence="2" id="KW-1003">Cell membrane</keyword>
<evidence type="ECO:0000256" key="2">
    <source>
        <dbReference type="ARBA" id="ARBA00022475"/>
    </source>
</evidence>
<evidence type="ECO:0000256" key="1">
    <source>
        <dbReference type="ARBA" id="ARBA00004651"/>
    </source>
</evidence>
<dbReference type="PANTHER" id="PTHR33908:SF11">
    <property type="entry name" value="MEMBRANE PROTEIN"/>
    <property type="match status" value="1"/>
</dbReference>
<evidence type="ECO:0000256" key="6">
    <source>
        <dbReference type="ARBA" id="ARBA00022989"/>
    </source>
</evidence>
<keyword evidence="4 10" id="KW-0808">Transferase</keyword>
<feature type="domain" description="Glycosyltransferase RgtA/B/C/D-like" evidence="9">
    <location>
        <begin position="132"/>
        <end position="288"/>
    </location>
</feature>
<feature type="transmembrane region" description="Helical" evidence="8">
    <location>
        <begin position="39"/>
        <end position="59"/>
    </location>
</feature>
<dbReference type="PANTHER" id="PTHR33908">
    <property type="entry name" value="MANNOSYLTRANSFERASE YKCB-RELATED"/>
    <property type="match status" value="1"/>
</dbReference>
<gene>
    <name evidence="10" type="ORF">ACFYQT_14865</name>
</gene>
<proteinExistence type="predicted"/>
<keyword evidence="11" id="KW-1185">Reference proteome</keyword>
<dbReference type="EC" id="2.4.-.-" evidence="10"/>
<dbReference type="InterPro" id="IPR038731">
    <property type="entry name" value="RgtA/B/C-like"/>
</dbReference>
<feature type="transmembrane region" description="Helical" evidence="8">
    <location>
        <begin position="280"/>
        <end position="307"/>
    </location>
</feature>
<comment type="subcellular location">
    <subcellularLocation>
        <location evidence="1">Cell membrane</location>
        <topology evidence="1">Multi-pass membrane protein</topology>
    </subcellularLocation>
</comment>
<dbReference type="EMBL" id="JBIAJP010000003">
    <property type="protein sequence ID" value="MFF0004703.1"/>
    <property type="molecule type" value="Genomic_DNA"/>
</dbReference>
<evidence type="ECO:0000259" key="9">
    <source>
        <dbReference type="Pfam" id="PF13231"/>
    </source>
</evidence>
<feature type="transmembrane region" description="Helical" evidence="8">
    <location>
        <begin position="251"/>
        <end position="268"/>
    </location>
</feature>
<evidence type="ECO:0000313" key="11">
    <source>
        <dbReference type="Proteomes" id="UP001601422"/>
    </source>
</evidence>
<evidence type="ECO:0000256" key="3">
    <source>
        <dbReference type="ARBA" id="ARBA00022676"/>
    </source>
</evidence>
<feature type="transmembrane region" description="Helical" evidence="8">
    <location>
        <begin position="201"/>
        <end position="221"/>
    </location>
</feature>
<evidence type="ECO:0000256" key="5">
    <source>
        <dbReference type="ARBA" id="ARBA00022692"/>
    </source>
</evidence>
<feature type="transmembrane region" description="Helical" evidence="8">
    <location>
        <begin position="228"/>
        <end position="245"/>
    </location>
</feature>
<keyword evidence="5 8" id="KW-0812">Transmembrane</keyword>
<evidence type="ECO:0000256" key="7">
    <source>
        <dbReference type="ARBA" id="ARBA00023136"/>
    </source>
</evidence>
<feature type="transmembrane region" description="Helical" evidence="8">
    <location>
        <begin position="319"/>
        <end position="347"/>
    </location>
</feature>
<comment type="caution">
    <text evidence="10">The sequence shown here is derived from an EMBL/GenBank/DDBJ whole genome shotgun (WGS) entry which is preliminary data.</text>
</comment>
<dbReference type="Proteomes" id="UP001601422">
    <property type="component" value="Unassembled WGS sequence"/>
</dbReference>
<dbReference type="Pfam" id="PF13231">
    <property type="entry name" value="PMT_2"/>
    <property type="match status" value="1"/>
</dbReference>
<keyword evidence="3 10" id="KW-0328">Glycosyltransferase</keyword>
<dbReference type="InterPro" id="IPR050297">
    <property type="entry name" value="LipidA_mod_glycosyltrf_83"/>
</dbReference>